<dbReference type="EMBL" id="AGCN01000016">
    <property type="protein sequence ID" value="EHN62039.1"/>
    <property type="molecule type" value="Genomic_DNA"/>
</dbReference>
<sequence>MKKRNYYKKLTPQVIPPLYTTYPQKLSTYPQADSLFCVRTYIPYNIYDTPFSLSTAYPQAKILVILYRKYILKTS</sequence>
<dbReference type="AlphaFoldDB" id="A0AB72ZAZ1"/>
<name>A0AB72ZAZ1_LISIO</name>
<protein>
    <submittedName>
        <fullName evidence="1">Uncharacterized protein</fullName>
    </submittedName>
</protein>
<reference evidence="1 2" key="1">
    <citation type="submission" date="2011-08" db="EMBL/GenBank/DDBJ databases">
        <authorList>
            <person name="Weinstock G."/>
            <person name="Sodergren E."/>
            <person name="Clifton S."/>
            <person name="Fulton L."/>
            <person name="Fulton B."/>
            <person name="Courtney L."/>
            <person name="Fronick C."/>
            <person name="Harrison M."/>
            <person name="Strong C."/>
            <person name="Farmer C."/>
            <person name="Delahaunty K."/>
            <person name="Markovic C."/>
            <person name="Hall O."/>
            <person name="Minx P."/>
            <person name="Tomlinson C."/>
            <person name="Mitreva M."/>
            <person name="Hou S."/>
            <person name="Chen J."/>
            <person name="Wollam A."/>
            <person name="Pepin K.H."/>
            <person name="Johnson M."/>
            <person name="Bhonagiri V."/>
            <person name="Zhang X."/>
            <person name="Suruliraj S."/>
            <person name="Warren W."/>
            <person name="Chinwalla A."/>
            <person name="Mardis E.R."/>
            <person name="Wilson R.K."/>
        </authorList>
    </citation>
    <scope>NUCLEOTIDE SEQUENCE [LARGE SCALE GENOMIC DNA]</scope>
    <source>
        <strain evidence="1 2">ATCC 33091</strain>
    </source>
</reference>
<organism evidence="1 2">
    <name type="scientific">Listeria innocua ATCC 33091</name>
    <dbReference type="NCBI Taxonomy" id="1002366"/>
    <lineage>
        <taxon>Bacteria</taxon>
        <taxon>Bacillati</taxon>
        <taxon>Bacillota</taxon>
        <taxon>Bacilli</taxon>
        <taxon>Bacillales</taxon>
        <taxon>Listeriaceae</taxon>
        <taxon>Listeria</taxon>
    </lineage>
</organism>
<evidence type="ECO:0000313" key="2">
    <source>
        <dbReference type="Proteomes" id="UP000003597"/>
    </source>
</evidence>
<proteinExistence type="predicted"/>
<accession>A0AB72ZAZ1</accession>
<gene>
    <name evidence="1" type="ORF">HMPREF0557_00932</name>
</gene>
<keyword evidence="2" id="KW-1185">Reference proteome</keyword>
<evidence type="ECO:0000313" key="1">
    <source>
        <dbReference type="EMBL" id="EHN62039.1"/>
    </source>
</evidence>
<comment type="caution">
    <text evidence="1">The sequence shown here is derived from an EMBL/GenBank/DDBJ whole genome shotgun (WGS) entry which is preliminary data.</text>
</comment>
<dbReference type="Proteomes" id="UP000003597">
    <property type="component" value="Unassembled WGS sequence"/>
</dbReference>